<organism evidence="1 2">
    <name type="scientific">Choristoneura fumiferana</name>
    <name type="common">Spruce budworm moth</name>
    <name type="synonym">Archips fumiferana</name>
    <dbReference type="NCBI Taxonomy" id="7141"/>
    <lineage>
        <taxon>Eukaryota</taxon>
        <taxon>Metazoa</taxon>
        <taxon>Ecdysozoa</taxon>
        <taxon>Arthropoda</taxon>
        <taxon>Hexapoda</taxon>
        <taxon>Insecta</taxon>
        <taxon>Pterygota</taxon>
        <taxon>Neoptera</taxon>
        <taxon>Endopterygota</taxon>
        <taxon>Lepidoptera</taxon>
        <taxon>Glossata</taxon>
        <taxon>Ditrysia</taxon>
        <taxon>Tortricoidea</taxon>
        <taxon>Tortricidae</taxon>
        <taxon>Tortricinae</taxon>
        <taxon>Choristoneura</taxon>
    </lineage>
</organism>
<dbReference type="Proteomes" id="UP001064048">
    <property type="component" value="Chromosome 21"/>
</dbReference>
<evidence type="ECO:0000313" key="1">
    <source>
        <dbReference type="EMBL" id="KAI8434345.1"/>
    </source>
</evidence>
<name>A0ACC0KDQ0_CHOFU</name>
<protein>
    <submittedName>
        <fullName evidence="1">Uncharacterized protein</fullName>
    </submittedName>
</protein>
<accession>A0ACC0KDQ0</accession>
<dbReference type="EMBL" id="CM046121">
    <property type="protein sequence ID" value="KAI8434345.1"/>
    <property type="molecule type" value="Genomic_DNA"/>
</dbReference>
<gene>
    <name evidence="1" type="ORF">MSG28_012413</name>
</gene>
<sequence>MPVLMALRALLQDYMDHHMHTHVAAHAEGAGKRACRSPDGKRSPPPMDTQHYYDCGCVAGLKGWGIEDVKGEGSKSGEESWASGSPTHLARETLWKYKIVYQLESGNKFFYDQMPVAFKGKTTKKEEEKNKKKEKERKRLLFNNDGAERRPLLDIGLPQGSPLRPVLCFLHPPRSRDLNQVVASSCWRPTDSSSPGLSHDYNIIGEPKVSEVLAINYVDASSFPVQNIKSILQCSGEQFRRDHISLSDSLLQRNRLRALYWSTWDKAWRKMKMSERAESDLPRVVFVATLKRRNTTPSGQKSENRNISWLVTWSLNELKFWSVPQHEPAGVDGPILIYLTYALYIGLQSLLLARAEAPTDFRLLIRTGLVWELQPKLSRSERRPVPSRVSGADPDLKSEVIMSDIKLLGQTIPRMRVLLKPNTQMVSAQSELQTVFTDLMCTKCISCMERALKANKIQTHMARIKPNTQEIENDVIVSYFNYKPSRTKRSTESIGVEAFSNETTSKINLLK</sequence>
<evidence type="ECO:0000313" key="2">
    <source>
        <dbReference type="Proteomes" id="UP001064048"/>
    </source>
</evidence>
<keyword evidence="2" id="KW-1185">Reference proteome</keyword>
<comment type="caution">
    <text evidence="1">The sequence shown here is derived from an EMBL/GenBank/DDBJ whole genome shotgun (WGS) entry which is preliminary data.</text>
</comment>
<reference evidence="1 2" key="1">
    <citation type="journal article" date="2022" name="Genome Biol. Evol.">
        <title>The Spruce Budworm Genome: Reconstructing the Evolutionary History of Antifreeze Proteins.</title>
        <authorList>
            <person name="Beliveau C."/>
            <person name="Gagne P."/>
            <person name="Picq S."/>
            <person name="Vernygora O."/>
            <person name="Keeling C.I."/>
            <person name="Pinkney K."/>
            <person name="Doucet D."/>
            <person name="Wen F."/>
            <person name="Johnston J.S."/>
            <person name="Maaroufi H."/>
            <person name="Boyle B."/>
            <person name="Laroche J."/>
            <person name="Dewar K."/>
            <person name="Juretic N."/>
            <person name="Blackburn G."/>
            <person name="Nisole A."/>
            <person name="Brunet B."/>
            <person name="Brandao M."/>
            <person name="Lumley L."/>
            <person name="Duan J."/>
            <person name="Quan G."/>
            <person name="Lucarotti C.J."/>
            <person name="Roe A.D."/>
            <person name="Sperling F.A.H."/>
            <person name="Levesque R.C."/>
            <person name="Cusson M."/>
        </authorList>
    </citation>
    <scope>NUCLEOTIDE SEQUENCE [LARGE SCALE GENOMIC DNA]</scope>
    <source>
        <strain evidence="1">Glfc:IPQL:Cfum</strain>
    </source>
</reference>
<proteinExistence type="predicted"/>